<protein>
    <submittedName>
        <fullName evidence="5">Uncharacterized protein</fullName>
    </submittedName>
</protein>
<dbReference type="Pfam" id="PF25053">
    <property type="entry name" value="DUF7791"/>
    <property type="match status" value="1"/>
</dbReference>
<dbReference type="Gene3D" id="3.40.50.300">
    <property type="entry name" value="P-loop containing nucleotide triphosphate hydrolases"/>
    <property type="match status" value="1"/>
</dbReference>
<accession>A0A365MKH5</accession>
<dbReference type="SUPFAM" id="SSF52540">
    <property type="entry name" value="P-loop containing nucleoside triphosphate hydrolases"/>
    <property type="match status" value="1"/>
</dbReference>
<dbReference type="InterPro" id="IPR027417">
    <property type="entry name" value="P-loop_NTPase"/>
</dbReference>
<organism evidence="5 6">
    <name type="scientific">Gibberella intermedia</name>
    <name type="common">Bulb rot disease fungus</name>
    <name type="synonym">Fusarium proliferatum</name>
    <dbReference type="NCBI Taxonomy" id="948311"/>
    <lineage>
        <taxon>Eukaryota</taxon>
        <taxon>Fungi</taxon>
        <taxon>Dikarya</taxon>
        <taxon>Ascomycota</taxon>
        <taxon>Pezizomycotina</taxon>
        <taxon>Sordariomycetes</taxon>
        <taxon>Hypocreomycetidae</taxon>
        <taxon>Hypocreales</taxon>
        <taxon>Nectriaceae</taxon>
        <taxon>Fusarium</taxon>
        <taxon>Fusarium fujikuroi species complex</taxon>
    </lineage>
</organism>
<evidence type="ECO:0000259" key="3">
    <source>
        <dbReference type="Pfam" id="PF24883"/>
    </source>
</evidence>
<dbReference type="InterPro" id="IPR056693">
    <property type="entry name" value="DUF7791"/>
</dbReference>
<gene>
    <name evidence="5" type="ORF">FPRO05_07331</name>
</gene>
<dbReference type="PANTHER" id="PTHR10039:SF5">
    <property type="entry name" value="NACHT DOMAIN-CONTAINING PROTEIN"/>
    <property type="match status" value="1"/>
</dbReference>
<evidence type="ECO:0000313" key="5">
    <source>
        <dbReference type="EMBL" id="RBA09051.1"/>
    </source>
</evidence>
<dbReference type="InterPro" id="IPR036318">
    <property type="entry name" value="FAD-bd_PCMH-like_sf"/>
</dbReference>
<dbReference type="InterPro" id="IPR056884">
    <property type="entry name" value="NPHP3-like_N"/>
</dbReference>
<evidence type="ECO:0000259" key="4">
    <source>
        <dbReference type="Pfam" id="PF25053"/>
    </source>
</evidence>
<dbReference type="PANTHER" id="PTHR10039">
    <property type="entry name" value="AMELOGENIN"/>
    <property type="match status" value="1"/>
</dbReference>
<feature type="domain" description="DUF7791" evidence="4">
    <location>
        <begin position="589"/>
        <end position="715"/>
    </location>
</feature>
<dbReference type="GO" id="GO:0016491">
    <property type="term" value="F:oxidoreductase activity"/>
    <property type="evidence" value="ECO:0007669"/>
    <property type="project" value="InterPro"/>
</dbReference>
<feature type="domain" description="Berberine/berberine-like" evidence="2">
    <location>
        <begin position="1264"/>
        <end position="1308"/>
    </location>
</feature>
<dbReference type="Pfam" id="PF24883">
    <property type="entry name" value="NPHP3_N"/>
    <property type="match status" value="1"/>
</dbReference>
<reference evidence="5 6" key="1">
    <citation type="submission" date="2017-12" db="EMBL/GenBank/DDBJ databases">
        <title>Genome sequence of the mycotoxigenic crop pathogen Fusarium proliferatum, strain ITEM 2341 from Date Palm.</title>
        <authorList>
            <person name="Almiman B.F."/>
            <person name="Shittu T.A."/>
            <person name="Muthumeenakshi S."/>
            <person name="Baroncelli R."/>
            <person name="Sreenivasaprasada S."/>
        </authorList>
    </citation>
    <scope>NUCLEOTIDE SEQUENCE [LARGE SCALE GENOMIC DNA]</scope>
    <source>
        <strain evidence="5 6">ITEM 2341</strain>
    </source>
</reference>
<feature type="domain" description="Nephrocystin 3-like N-terminal" evidence="3">
    <location>
        <begin position="314"/>
        <end position="479"/>
    </location>
</feature>
<dbReference type="Pfam" id="PF08031">
    <property type="entry name" value="BBE"/>
    <property type="match status" value="1"/>
</dbReference>
<dbReference type="InterPro" id="IPR012951">
    <property type="entry name" value="BBE"/>
</dbReference>
<evidence type="ECO:0000313" key="6">
    <source>
        <dbReference type="Proteomes" id="UP000251714"/>
    </source>
</evidence>
<sequence length="1373" mass="155453">MDPISALGIANATAQFIAFASELLSTTTDIYNSVGDASAYASNLDTVYSRLKLICRNLNQGSQKVCRDQIAGTATNPGLGHTFDSGTQGFPADVLEGINESELRMGNTLPELCDVYSTLQEVVKSCDQDSTIILSLISKLKLANGAGSLTKSFKLAIKMIWKKDEIQRLDERLKRSQAILVTTMVRISNIYQAQHSRELAALRRESLALGARYSQQLSHMQSSLSNIEHGVRSQPCDDTLINRITNLEIMMRQTSLSEARLRKELDIIRSLSFKTIHSRHDAICDAHHETFGWAFTASSDEQTSLTTKQRESQRKLLKWLEHGSGVFWVSGKPGSGKSTFMKFVADHHMTMEALSRWAHPGRAIISSCYFWNSGSEMQKSLVGLLQTLLCDVFKCCPQLIESACPSRWSQDVPLGEKWTESELRDAISRISEQKDVTFRFCFFIDGLDEYESVNGDHSDFCEYLMSISSQSIKICLSSRPWNEFTDAFGQDPASRIFIHELTWDDIFVYTQDRLQTHPRWKLLESQTPKAGTLAKTVAIRAQGIFLWVFLVTRLLREGLSNDDSFTDLEKRLLSIPTELETFFRQILESVPSFYHEKMAGTLCVALYAREPLDSMIYSFVGEEYEDPNYFRHCFNPESDLNPDEAQNHLVARQKQITRRLKGWCRGLLDEQMGKVQFLHRTVGEFLRTREMSEFLESKLPSDFNSGLSILKAYLAWLNLSSLEGGKFMLFDDRVKKILALCESPLYLGLRSALKYASYLEFEHSVPKPYLDSLIDEMDLRVANMARAIKPRLVKHVLETAEHVSGLVRITALDLPLMGYLSRKISKEPSFLSVFVGSMHMMTVWERFLSEILPKGSPTGWKRAGPKFQDAIELGLVQVFLDFGANPQSKIWLDSVNAVSALTLFVAAGFDLEMQEQAQEMYFQALDCFIQGGATFDSTESSYDEPRSSGLDQTLLEVSMIDFAEFSGFTGITATKSAQQHCELIFDRFEGKLRPAESFSTETPEYLFFSRLLGKQPLTYMAYCPNVGGIVFGPSLMNTCHVDNEKMVTVTHTGAGLIHKDIYPKSQCPLIGVSGFTLGAGLSPFSRSYGLGYGNLLEMTIVAWNGKIINVSREDKDAGKQELFWALSGGGGGNLSVTLSMTTIIELEEMEWTQWVHKSKGWDPKSKVFHHHASFIFAEGAITRELTAKVSRIVEEATKVVGITKDNSPNSPKCHVLWDYIGGPTEEGIAPDATPFPWHQGHYVFNIKMQWTSEFLPHAMEQKAAYINYIDRNVRNWQQAYNSDNYRRLQEIKTKWDPHKVFWNWQSIELIKDGRKVPDPGIVEEMESWWKKYVPMVDPEQMSWPKTKQDVNERDAKFRKRICTNVQPNGTITA</sequence>
<dbReference type="SUPFAM" id="SSF56176">
    <property type="entry name" value="FAD-binding/transporter-associated domain-like"/>
    <property type="match status" value="1"/>
</dbReference>
<dbReference type="InterPro" id="IPR016169">
    <property type="entry name" value="FAD-bd_PCMH_sub2"/>
</dbReference>
<dbReference type="Gene3D" id="3.30.465.10">
    <property type="match status" value="2"/>
</dbReference>
<dbReference type="EMBL" id="PKMI01000094">
    <property type="protein sequence ID" value="RBA09051.1"/>
    <property type="molecule type" value="Genomic_DNA"/>
</dbReference>
<evidence type="ECO:0000259" key="2">
    <source>
        <dbReference type="Pfam" id="PF08031"/>
    </source>
</evidence>
<name>A0A365MKH5_GIBIN</name>
<dbReference type="Proteomes" id="UP000251714">
    <property type="component" value="Unassembled WGS sequence"/>
</dbReference>
<evidence type="ECO:0000256" key="1">
    <source>
        <dbReference type="ARBA" id="ARBA00022737"/>
    </source>
</evidence>
<comment type="caution">
    <text evidence="5">The sequence shown here is derived from an EMBL/GenBank/DDBJ whole genome shotgun (WGS) entry which is preliminary data.</text>
</comment>
<keyword evidence="1" id="KW-0677">Repeat</keyword>
<dbReference type="GO" id="GO:0050660">
    <property type="term" value="F:flavin adenine dinucleotide binding"/>
    <property type="evidence" value="ECO:0007669"/>
    <property type="project" value="InterPro"/>
</dbReference>
<proteinExistence type="predicted"/>